<proteinExistence type="predicted"/>
<feature type="transmembrane region" description="Helical" evidence="1">
    <location>
        <begin position="91"/>
        <end position="108"/>
    </location>
</feature>
<dbReference type="OrthoDB" id="436573at2759"/>
<gene>
    <name evidence="2" type="ORF">PGLA1383_LOCUS54219</name>
</gene>
<organism evidence="2 3">
    <name type="scientific">Polarella glacialis</name>
    <name type="common">Dinoflagellate</name>
    <dbReference type="NCBI Taxonomy" id="89957"/>
    <lineage>
        <taxon>Eukaryota</taxon>
        <taxon>Sar</taxon>
        <taxon>Alveolata</taxon>
        <taxon>Dinophyceae</taxon>
        <taxon>Suessiales</taxon>
        <taxon>Suessiaceae</taxon>
        <taxon>Polarella</taxon>
    </lineage>
</organism>
<dbReference type="Proteomes" id="UP000654075">
    <property type="component" value="Unassembled WGS sequence"/>
</dbReference>
<evidence type="ECO:0000313" key="3">
    <source>
        <dbReference type="Proteomes" id="UP000654075"/>
    </source>
</evidence>
<sequence>MSLKEELRGRSVQELKQMLRDEGYDADQIRGVEKDELVDKLLILRANPAEEDEFPLPLYSNCMPQFILRAIFLAVILFFTFRMFMGHHWNVLLLLLVSAVLTVRNIQVRKEKAEKRRKRV</sequence>
<evidence type="ECO:0000256" key="1">
    <source>
        <dbReference type="SAM" id="Phobius"/>
    </source>
</evidence>
<reference evidence="2" key="1">
    <citation type="submission" date="2021-02" db="EMBL/GenBank/DDBJ databases">
        <authorList>
            <person name="Dougan E. K."/>
            <person name="Rhodes N."/>
            <person name="Thang M."/>
            <person name="Chan C."/>
        </authorList>
    </citation>
    <scope>NUCLEOTIDE SEQUENCE</scope>
</reference>
<name>A0A813HNQ3_POLGL</name>
<keyword evidence="3" id="KW-1185">Reference proteome</keyword>
<accession>A0A813HNQ3</accession>
<keyword evidence="1" id="KW-0812">Transmembrane</keyword>
<keyword evidence="1" id="KW-0472">Membrane</keyword>
<dbReference type="EMBL" id="CAJNNV010032170">
    <property type="protein sequence ID" value="CAE8639171.1"/>
    <property type="molecule type" value="Genomic_DNA"/>
</dbReference>
<comment type="caution">
    <text evidence="2">The sequence shown here is derived from an EMBL/GenBank/DDBJ whole genome shotgun (WGS) entry which is preliminary data.</text>
</comment>
<protein>
    <submittedName>
        <fullName evidence="2">Uncharacterized protein</fullName>
    </submittedName>
</protein>
<dbReference type="AlphaFoldDB" id="A0A813HNQ3"/>
<evidence type="ECO:0000313" key="2">
    <source>
        <dbReference type="EMBL" id="CAE8639171.1"/>
    </source>
</evidence>
<feature type="transmembrane region" description="Helical" evidence="1">
    <location>
        <begin position="66"/>
        <end position="85"/>
    </location>
</feature>
<keyword evidence="1" id="KW-1133">Transmembrane helix</keyword>